<dbReference type="OrthoDB" id="5951444at2"/>
<dbReference type="EMBL" id="CYPU01000068">
    <property type="protein sequence ID" value="CUH49297.1"/>
    <property type="molecule type" value="Genomic_DNA"/>
</dbReference>
<proteinExistence type="predicted"/>
<evidence type="ECO:0000313" key="3">
    <source>
        <dbReference type="Proteomes" id="UP000050783"/>
    </source>
</evidence>
<dbReference type="GeneID" id="55494637"/>
<feature type="domain" description="YdhG-like" evidence="1">
    <location>
        <begin position="28"/>
        <end position="128"/>
    </location>
</feature>
<dbReference type="AlphaFoldDB" id="A0A0P1EGC3"/>
<dbReference type="STRING" id="81569.RUM4293_02352"/>
<organism evidence="2 3">
    <name type="scientific">Ruegeria atlantica</name>
    <dbReference type="NCBI Taxonomy" id="81569"/>
    <lineage>
        <taxon>Bacteria</taxon>
        <taxon>Pseudomonadati</taxon>
        <taxon>Pseudomonadota</taxon>
        <taxon>Alphaproteobacteria</taxon>
        <taxon>Rhodobacterales</taxon>
        <taxon>Roseobacteraceae</taxon>
        <taxon>Ruegeria</taxon>
    </lineage>
</organism>
<dbReference type="InterPro" id="IPR014922">
    <property type="entry name" value="YdhG-like"/>
</dbReference>
<evidence type="ECO:0000313" key="2">
    <source>
        <dbReference type="EMBL" id="CUH49297.1"/>
    </source>
</evidence>
<accession>A0A0P1EGC3</accession>
<protein>
    <recommendedName>
        <fullName evidence="1">YdhG-like domain-containing protein</fullName>
    </recommendedName>
</protein>
<sequence>MAGSENKTVPTGQSVEGFLAAVQPAKKADDARALDALFRHATGFEPVMWGASIVGYGRYHYRYKSGREGEFLATGFSPRKTALSIYIMPGYADFGDILSRLGKHKLGKSCLYVNKLADIDTNVLSELICAGLKDLDRHWPVQPT</sequence>
<dbReference type="Pfam" id="PF08818">
    <property type="entry name" value="DUF1801"/>
    <property type="match status" value="1"/>
</dbReference>
<name>A0A0P1EGC3_9RHOB</name>
<gene>
    <name evidence="2" type="ORF">RUA4292_03493</name>
</gene>
<reference evidence="2 3" key="1">
    <citation type="submission" date="2015-09" db="EMBL/GenBank/DDBJ databases">
        <authorList>
            <consortium name="Swine Surveillance"/>
        </authorList>
    </citation>
    <scope>NUCLEOTIDE SEQUENCE [LARGE SCALE GENOMIC DNA]</scope>
    <source>
        <strain evidence="2 3">CECT 4292</strain>
    </source>
</reference>
<dbReference type="RefSeq" id="WP_058278731.1">
    <property type="nucleotide sequence ID" value="NZ_CYPU01000068.1"/>
</dbReference>
<evidence type="ECO:0000259" key="1">
    <source>
        <dbReference type="Pfam" id="PF08818"/>
    </source>
</evidence>
<dbReference type="Proteomes" id="UP000050783">
    <property type="component" value="Unassembled WGS sequence"/>
</dbReference>